<keyword evidence="1" id="KW-0472">Membrane</keyword>
<reference evidence="2 3" key="1">
    <citation type="journal article" date="2007" name="Nature">
        <title>Evolution of genes and genomes on the Drosophila phylogeny.</title>
        <authorList>
            <consortium name="Drosophila 12 Genomes Consortium"/>
            <person name="Clark A.G."/>
            <person name="Eisen M.B."/>
            <person name="Smith D.R."/>
            <person name="Bergman C.M."/>
            <person name="Oliver B."/>
            <person name="Markow T.A."/>
            <person name="Kaufman T.C."/>
            <person name="Kellis M."/>
            <person name="Gelbart W."/>
            <person name="Iyer V.N."/>
            <person name="Pollard D.A."/>
            <person name="Sackton T.B."/>
            <person name="Larracuente A.M."/>
            <person name="Singh N.D."/>
            <person name="Abad J.P."/>
            <person name="Abt D.N."/>
            <person name="Adryan B."/>
            <person name="Aguade M."/>
            <person name="Akashi H."/>
            <person name="Anderson W.W."/>
            <person name="Aquadro C.F."/>
            <person name="Ardell D.H."/>
            <person name="Arguello R."/>
            <person name="Artieri C.G."/>
            <person name="Barbash D.A."/>
            <person name="Barker D."/>
            <person name="Barsanti P."/>
            <person name="Batterham P."/>
            <person name="Batzoglou S."/>
            <person name="Begun D."/>
            <person name="Bhutkar A."/>
            <person name="Blanco E."/>
            <person name="Bosak S.A."/>
            <person name="Bradley R.K."/>
            <person name="Brand A.D."/>
            <person name="Brent M.R."/>
            <person name="Brooks A.N."/>
            <person name="Brown R.H."/>
            <person name="Butlin R.K."/>
            <person name="Caggese C."/>
            <person name="Calvi B.R."/>
            <person name="Bernardo de Carvalho A."/>
            <person name="Caspi A."/>
            <person name="Castrezana S."/>
            <person name="Celniker S.E."/>
            <person name="Chang J.L."/>
            <person name="Chapple C."/>
            <person name="Chatterji S."/>
            <person name="Chinwalla A."/>
            <person name="Civetta A."/>
            <person name="Clifton S.W."/>
            <person name="Comeron J.M."/>
            <person name="Costello J.C."/>
            <person name="Coyne J.A."/>
            <person name="Daub J."/>
            <person name="David R.G."/>
            <person name="Delcher A.L."/>
            <person name="Delehaunty K."/>
            <person name="Do C.B."/>
            <person name="Ebling H."/>
            <person name="Edwards K."/>
            <person name="Eickbush T."/>
            <person name="Evans J.D."/>
            <person name="Filipski A."/>
            <person name="Findeiss S."/>
            <person name="Freyhult E."/>
            <person name="Fulton L."/>
            <person name="Fulton R."/>
            <person name="Garcia A.C."/>
            <person name="Gardiner A."/>
            <person name="Garfield D.A."/>
            <person name="Garvin B.E."/>
            <person name="Gibson G."/>
            <person name="Gilbert D."/>
            <person name="Gnerre S."/>
            <person name="Godfrey J."/>
            <person name="Good R."/>
            <person name="Gotea V."/>
            <person name="Gravely B."/>
            <person name="Greenberg A.J."/>
            <person name="Griffiths-Jones S."/>
            <person name="Gross S."/>
            <person name="Guigo R."/>
            <person name="Gustafson E.A."/>
            <person name="Haerty W."/>
            <person name="Hahn M.W."/>
            <person name="Halligan D.L."/>
            <person name="Halpern A.L."/>
            <person name="Halter G.M."/>
            <person name="Han M.V."/>
            <person name="Heger A."/>
            <person name="Hillier L."/>
            <person name="Hinrichs A.S."/>
            <person name="Holmes I."/>
            <person name="Hoskins R.A."/>
            <person name="Hubisz M.J."/>
            <person name="Hultmark D."/>
            <person name="Huntley M.A."/>
            <person name="Jaffe D.B."/>
            <person name="Jagadeeshan S."/>
            <person name="Jeck W.R."/>
            <person name="Johnson J."/>
            <person name="Jones C.D."/>
            <person name="Jordan W.C."/>
            <person name="Karpen G.H."/>
            <person name="Kataoka E."/>
            <person name="Keightley P.D."/>
            <person name="Kheradpour P."/>
            <person name="Kirkness E.F."/>
            <person name="Koerich L.B."/>
            <person name="Kristiansen K."/>
            <person name="Kudrna D."/>
            <person name="Kulathinal R.J."/>
            <person name="Kumar S."/>
            <person name="Kwok R."/>
            <person name="Lander E."/>
            <person name="Langley C.H."/>
            <person name="Lapoint R."/>
            <person name="Lazzaro B.P."/>
            <person name="Lee S.J."/>
            <person name="Levesque L."/>
            <person name="Li R."/>
            <person name="Lin C.F."/>
            <person name="Lin M.F."/>
            <person name="Lindblad-Toh K."/>
            <person name="Llopart A."/>
            <person name="Long M."/>
            <person name="Low L."/>
            <person name="Lozovsky E."/>
            <person name="Lu J."/>
            <person name="Luo M."/>
            <person name="Machado C.A."/>
            <person name="Makalowski W."/>
            <person name="Marzo M."/>
            <person name="Matsuda M."/>
            <person name="Matzkin L."/>
            <person name="McAllister B."/>
            <person name="McBride C.S."/>
            <person name="McKernan B."/>
            <person name="McKernan K."/>
            <person name="Mendez-Lago M."/>
            <person name="Minx P."/>
            <person name="Mollenhauer M.U."/>
            <person name="Montooth K."/>
            <person name="Mount S.M."/>
            <person name="Mu X."/>
            <person name="Myers E."/>
            <person name="Negre B."/>
            <person name="Newfeld S."/>
            <person name="Nielsen R."/>
            <person name="Noor M.A."/>
            <person name="O'Grady P."/>
            <person name="Pachter L."/>
            <person name="Papaceit M."/>
            <person name="Parisi M.J."/>
            <person name="Parisi M."/>
            <person name="Parts L."/>
            <person name="Pedersen J.S."/>
            <person name="Pesole G."/>
            <person name="Phillippy A.M."/>
            <person name="Ponting C.P."/>
            <person name="Pop M."/>
            <person name="Porcelli D."/>
            <person name="Powell J.R."/>
            <person name="Prohaska S."/>
            <person name="Pruitt K."/>
            <person name="Puig M."/>
            <person name="Quesneville H."/>
            <person name="Ram K.R."/>
            <person name="Rand D."/>
            <person name="Rasmussen M.D."/>
            <person name="Reed L.K."/>
            <person name="Reenan R."/>
            <person name="Reily A."/>
            <person name="Remington K.A."/>
            <person name="Rieger T.T."/>
            <person name="Ritchie M.G."/>
            <person name="Robin C."/>
            <person name="Rogers Y.H."/>
            <person name="Rohde C."/>
            <person name="Rozas J."/>
            <person name="Rubenfield M.J."/>
            <person name="Ruiz A."/>
            <person name="Russo S."/>
            <person name="Salzberg S.L."/>
            <person name="Sanchez-Gracia A."/>
            <person name="Saranga D.J."/>
            <person name="Sato H."/>
            <person name="Schaeffer S.W."/>
            <person name="Schatz M.C."/>
            <person name="Schlenke T."/>
            <person name="Schwartz R."/>
            <person name="Segarra C."/>
            <person name="Singh R.S."/>
            <person name="Sirot L."/>
            <person name="Sirota M."/>
            <person name="Sisneros N.B."/>
            <person name="Smith C.D."/>
            <person name="Smith T.F."/>
            <person name="Spieth J."/>
            <person name="Stage D.E."/>
            <person name="Stark A."/>
            <person name="Stephan W."/>
            <person name="Strausberg R.L."/>
            <person name="Strempel S."/>
            <person name="Sturgill D."/>
            <person name="Sutton G."/>
            <person name="Sutton G.G."/>
            <person name="Tao W."/>
            <person name="Teichmann S."/>
            <person name="Tobari Y.N."/>
            <person name="Tomimura Y."/>
            <person name="Tsolas J.M."/>
            <person name="Valente V.L."/>
            <person name="Venter E."/>
            <person name="Venter J.C."/>
            <person name="Vicario S."/>
            <person name="Vieira F.G."/>
            <person name="Vilella A.J."/>
            <person name="Villasante A."/>
            <person name="Walenz B."/>
            <person name="Wang J."/>
            <person name="Wasserman M."/>
            <person name="Watts T."/>
            <person name="Wilson D."/>
            <person name="Wilson R.K."/>
            <person name="Wing R.A."/>
            <person name="Wolfner M.F."/>
            <person name="Wong A."/>
            <person name="Wong G.K."/>
            <person name="Wu C.I."/>
            <person name="Wu G."/>
            <person name="Yamamoto D."/>
            <person name="Yang H.P."/>
            <person name="Yang S.P."/>
            <person name="Yorke J.A."/>
            <person name="Yoshida K."/>
            <person name="Zdobnov E."/>
            <person name="Zhang P."/>
            <person name="Zhang Y."/>
            <person name="Zimin A.V."/>
            <person name="Baldwin J."/>
            <person name="Abdouelleil A."/>
            <person name="Abdulkadir J."/>
            <person name="Abebe A."/>
            <person name="Abera B."/>
            <person name="Abreu J."/>
            <person name="Acer S.C."/>
            <person name="Aftuck L."/>
            <person name="Alexander A."/>
            <person name="An P."/>
            <person name="Anderson E."/>
            <person name="Anderson S."/>
            <person name="Arachi H."/>
            <person name="Azer M."/>
            <person name="Bachantsang P."/>
            <person name="Barry A."/>
            <person name="Bayul T."/>
            <person name="Berlin A."/>
            <person name="Bessette D."/>
            <person name="Bloom T."/>
            <person name="Blye J."/>
            <person name="Boguslavskiy L."/>
            <person name="Bonnet C."/>
            <person name="Boukhgalter B."/>
            <person name="Bourzgui I."/>
            <person name="Brown A."/>
            <person name="Cahill P."/>
            <person name="Channer S."/>
            <person name="Cheshatsang Y."/>
            <person name="Chuda L."/>
            <person name="Citroen M."/>
            <person name="Collymore A."/>
            <person name="Cooke P."/>
            <person name="Costello M."/>
            <person name="D'Aco K."/>
            <person name="Daza R."/>
            <person name="De Haan G."/>
            <person name="DeGray S."/>
            <person name="DeMaso C."/>
            <person name="Dhargay N."/>
            <person name="Dooley K."/>
            <person name="Dooley E."/>
            <person name="Doricent M."/>
            <person name="Dorje P."/>
            <person name="Dorjee K."/>
            <person name="Dupes A."/>
            <person name="Elong R."/>
            <person name="Falk J."/>
            <person name="Farina A."/>
            <person name="Faro S."/>
            <person name="Ferguson D."/>
            <person name="Fisher S."/>
            <person name="Foley C.D."/>
            <person name="Franke A."/>
            <person name="Friedrich D."/>
            <person name="Gadbois L."/>
            <person name="Gearin G."/>
            <person name="Gearin C.R."/>
            <person name="Giannoukos G."/>
            <person name="Goode T."/>
            <person name="Graham J."/>
            <person name="Grandbois E."/>
            <person name="Grewal S."/>
            <person name="Gyaltsen K."/>
            <person name="Hafez N."/>
            <person name="Hagos B."/>
            <person name="Hall J."/>
            <person name="Henson C."/>
            <person name="Hollinger A."/>
            <person name="Honan T."/>
            <person name="Huard M.D."/>
            <person name="Hughes L."/>
            <person name="Hurhula B."/>
            <person name="Husby M.E."/>
            <person name="Kamat A."/>
            <person name="Kanga B."/>
            <person name="Kashin S."/>
            <person name="Khazanovich D."/>
            <person name="Kisner P."/>
            <person name="Lance K."/>
            <person name="Lara M."/>
            <person name="Lee W."/>
            <person name="Lennon N."/>
            <person name="Letendre F."/>
            <person name="LeVine R."/>
            <person name="Lipovsky A."/>
            <person name="Liu X."/>
            <person name="Liu J."/>
            <person name="Liu S."/>
            <person name="Lokyitsang T."/>
            <person name="Lokyitsang Y."/>
            <person name="Lubonja R."/>
            <person name="Lui A."/>
            <person name="MacDonald P."/>
            <person name="Magnisalis V."/>
            <person name="Maru K."/>
            <person name="Matthews C."/>
            <person name="McCusker W."/>
            <person name="McDonough S."/>
            <person name="Mehta T."/>
            <person name="Meldrim J."/>
            <person name="Meneus L."/>
            <person name="Mihai O."/>
            <person name="Mihalev A."/>
            <person name="Mihova T."/>
            <person name="Mittelman R."/>
            <person name="Mlenga V."/>
            <person name="Montmayeur A."/>
            <person name="Mulrain L."/>
            <person name="Navidi A."/>
            <person name="Naylor J."/>
            <person name="Negash T."/>
            <person name="Nguyen T."/>
            <person name="Nguyen N."/>
            <person name="Nicol R."/>
            <person name="Norbu C."/>
            <person name="Norbu N."/>
            <person name="Novod N."/>
            <person name="O'Neill B."/>
            <person name="Osman S."/>
            <person name="Markiewicz E."/>
            <person name="Oyono O.L."/>
            <person name="Patti C."/>
            <person name="Phunkhang P."/>
            <person name="Pierre F."/>
            <person name="Priest M."/>
            <person name="Raghuraman S."/>
            <person name="Rege F."/>
            <person name="Reyes R."/>
            <person name="Rise C."/>
            <person name="Rogov P."/>
            <person name="Ross K."/>
            <person name="Ryan E."/>
            <person name="Settipalli S."/>
            <person name="Shea T."/>
            <person name="Sherpa N."/>
            <person name="Shi L."/>
            <person name="Shih D."/>
            <person name="Sparrow T."/>
            <person name="Spaulding J."/>
            <person name="Stalker J."/>
            <person name="Stange-Thomann N."/>
            <person name="Stavropoulos S."/>
            <person name="Stone C."/>
            <person name="Strader C."/>
            <person name="Tesfaye S."/>
            <person name="Thomson T."/>
            <person name="Thoulutsang Y."/>
            <person name="Thoulutsang D."/>
            <person name="Topham K."/>
            <person name="Topping I."/>
            <person name="Tsamla T."/>
            <person name="Vassiliev H."/>
            <person name="Vo A."/>
            <person name="Wangchuk T."/>
            <person name="Wangdi T."/>
            <person name="Weiand M."/>
            <person name="Wilkinson J."/>
            <person name="Wilson A."/>
            <person name="Yadav S."/>
            <person name="Young G."/>
            <person name="Yu Q."/>
            <person name="Zembek L."/>
            <person name="Zhong D."/>
            <person name="Zimmer A."/>
            <person name="Zwirko Z."/>
            <person name="Jaffe D.B."/>
            <person name="Alvarez P."/>
            <person name="Brockman W."/>
            <person name="Butler J."/>
            <person name="Chin C."/>
            <person name="Gnerre S."/>
            <person name="Grabherr M."/>
            <person name="Kleber M."/>
            <person name="Mauceli E."/>
            <person name="MacCallum I."/>
        </authorList>
    </citation>
    <scope>NUCLEOTIDE SEQUENCE [LARGE SCALE GENOMIC DNA]</scope>
    <source>
        <strain evidence="3">white501</strain>
    </source>
</reference>
<keyword evidence="3" id="KW-1185">Reference proteome</keyword>
<dbReference type="Bgee" id="FBgn0194517">
    <property type="expression patterns" value="Expressed in male reproductive system and 3 other cell types or tissues"/>
</dbReference>
<keyword evidence="1" id="KW-1133">Transmembrane helix</keyword>
<dbReference type="AlphaFoldDB" id="B4Q7L5"/>
<evidence type="ECO:0000313" key="2">
    <source>
        <dbReference type="EMBL" id="EDX03395.1"/>
    </source>
</evidence>
<dbReference type="PhylomeDB" id="B4Q7L5"/>
<dbReference type="EMBL" id="CM000361">
    <property type="protein sequence ID" value="EDX03395.1"/>
    <property type="molecule type" value="Genomic_DNA"/>
</dbReference>
<keyword evidence="1" id="KW-0812">Transmembrane</keyword>
<organism evidence="2 3">
    <name type="scientific">Drosophila simulans</name>
    <name type="common">Fruit fly</name>
    <dbReference type="NCBI Taxonomy" id="7240"/>
    <lineage>
        <taxon>Eukaryota</taxon>
        <taxon>Metazoa</taxon>
        <taxon>Ecdysozoa</taxon>
        <taxon>Arthropoda</taxon>
        <taxon>Hexapoda</taxon>
        <taxon>Insecta</taxon>
        <taxon>Pterygota</taxon>
        <taxon>Neoptera</taxon>
        <taxon>Endopterygota</taxon>
        <taxon>Diptera</taxon>
        <taxon>Brachycera</taxon>
        <taxon>Muscomorpha</taxon>
        <taxon>Ephydroidea</taxon>
        <taxon>Drosophilidae</taxon>
        <taxon>Drosophila</taxon>
        <taxon>Sophophora</taxon>
    </lineage>
</organism>
<dbReference type="OMA" id="WSSHPAY"/>
<feature type="transmembrane region" description="Helical" evidence="1">
    <location>
        <begin position="7"/>
        <end position="30"/>
    </location>
</feature>
<gene>
    <name evidence="2" type="primary">Dsim\GD23126</name>
    <name evidence="2" type="ORF">Dsim_GD23126</name>
</gene>
<evidence type="ECO:0000256" key="1">
    <source>
        <dbReference type="SAM" id="Phobius"/>
    </source>
</evidence>
<proteinExistence type="predicted"/>
<protein>
    <submittedName>
        <fullName evidence="2">GD23126</fullName>
    </submittedName>
</protein>
<dbReference type="OrthoDB" id="6057829at2759"/>
<evidence type="ECO:0000313" key="3">
    <source>
        <dbReference type="Proteomes" id="UP000000304"/>
    </source>
</evidence>
<dbReference type="HOGENOM" id="CLU_2280334_0_0_1"/>
<sequence>MLKRSLKVLIAVVLSLMFTVSLVKIVLLIWSSHPAAPHSAPPLPTVDEWLESENLASYKQLFRDKGSEITMWSPESEINSIAMATTMRHSQSSSSDFSVKLA</sequence>
<name>B4Q7L5_DROSI</name>
<dbReference type="Proteomes" id="UP000000304">
    <property type="component" value="Chromosome 2L"/>
</dbReference>
<accession>B4Q7L5</accession>